<reference evidence="3" key="1">
    <citation type="submission" date="2016-10" db="EMBL/GenBank/DDBJ databases">
        <authorList>
            <person name="Varghese N."/>
            <person name="Submissions S."/>
        </authorList>
    </citation>
    <scope>NUCLEOTIDE SEQUENCE [LARGE SCALE GENOMIC DNA]</scope>
    <source>
        <strain evidence="3">LP51</strain>
    </source>
</reference>
<feature type="transmembrane region" description="Helical" evidence="1">
    <location>
        <begin position="187"/>
        <end position="204"/>
    </location>
</feature>
<keyword evidence="1" id="KW-1133">Transmembrane helix</keyword>
<proteinExistence type="predicted"/>
<sequence>MNRSLAKALSVVFHPLLLPTYVFAIILYYLPESALTLPMQVRWIVLAMIFFSTFILPTAAVYAMVRLGYLDSMEADRRDQRSIPLLFTGICYAATAYLFYREPTYNPVFYFVMGIIAASVFVAYIVTQFWKISAHSIGMGGALGLLVLLHKLAPEALLIYPIIIGVFLTGAVMSARLALQAHTPEEVYAGFGSGFLLALMASLAL</sequence>
<feature type="transmembrane region" description="Helical" evidence="1">
    <location>
        <begin position="43"/>
        <end position="63"/>
    </location>
</feature>
<evidence type="ECO:0000313" key="2">
    <source>
        <dbReference type="EMBL" id="SFG62882.1"/>
    </source>
</evidence>
<evidence type="ECO:0000256" key="1">
    <source>
        <dbReference type="SAM" id="Phobius"/>
    </source>
</evidence>
<dbReference type="OrthoDB" id="9786064at2"/>
<evidence type="ECO:0008006" key="4">
    <source>
        <dbReference type="Google" id="ProtNLM"/>
    </source>
</evidence>
<evidence type="ECO:0000313" key="3">
    <source>
        <dbReference type="Proteomes" id="UP000198724"/>
    </source>
</evidence>
<dbReference type="EMBL" id="FOOT01000003">
    <property type="protein sequence ID" value="SFG62882.1"/>
    <property type="molecule type" value="Genomic_DNA"/>
</dbReference>
<gene>
    <name evidence="2" type="ORF">SAMN05421739_10385</name>
</gene>
<organism evidence="2 3">
    <name type="scientific">Pontibacter chinhatensis</name>
    <dbReference type="NCBI Taxonomy" id="1436961"/>
    <lineage>
        <taxon>Bacteria</taxon>
        <taxon>Pseudomonadati</taxon>
        <taxon>Bacteroidota</taxon>
        <taxon>Cytophagia</taxon>
        <taxon>Cytophagales</taxon>
        <taxon>Hymenobacteraceae</taxon>
        <taxon>Pontibacter</taxon>
    </lineage>
</organism>
<dbReference type="RefSeq" id="WP_092100546.1">
    <property type="nucleotide sequence ID" value="NZ_FOOT01000003.1"/>
</dbReference>
<keyword evidence="1" id="KW-0472">Membrane</keyword>
<feature type="transmembrane region" description="Helical" evidence="1">
    <location>
        <begin position="12"/>
        <end position="31"/>
    </location>
</feature>
<feature type="transmembrane region" description="Helical" evidence="1">
    <location>
        <begin position="83"/>
        <end position="100"/>
    </location>
</feature>
<feature type="transmembrane region" description="Helical" evidence="1">
    <location>
        <begin position="132"/>
        <end position="149"/>
    </location>
</feature>
<name>A0A1I2TDB3_9BACT</name>
<protein>
    <recommendedName>
        <fullName evidence="4">PAP2 superfamily protein</fullName>
    </recommendedName>
</protein>
<keyword evidence="3" id="KW-1185">Reference proteome</keyword>
<feature type="transmembrane region" description="Helical" evidence="1">
    <location>
        <begin position="107"/>
        <end position="126"/>
    </location>
</feature>
<keyword evidence="1" id="KW-0812">Transmembrane</keyword>
<feature type="transmembrane region" description="Helical" evidence="1">
    <location>
        <begin position="156"/>
        <end position="175"/>
    </location>
</feature>
<dbReference type="AlphaFoldDB" id="A0A1I2TDB3"/>
<accession>A0A1I2TDB3</accession>
<dbReference type="Proteomes" id="UP000198724">
    <property type="component" value="Unassembled WGS sequence"/>
</dbReference>
<dbReference type="STRING" id="1436961.SAMN05421739_10385"/>